<sequence>MLKCAATHTLHWQVLDPRLFQSACFEGCGCAFKDDQLTPGRIGQPGKAHPFLNDASSVGGEGSTAHKCGPKHWSGWLLRHFACTGLAEQKGQFMQNMLDGVSANQSARISRVKRRRRGDSGRAQNRAASPRRRMACLEALCRRSLAGTAEMQTVLSSLGARLSSSYDAFRAFRIALSSSSSGGSRLVQASRHVATTRSSGAAPLRLRTAASAAYDSVGPAVALGGRSDRGVSGLRSRDAGLPYVAPASRQLSGNAGATGDADISGTVECVVVGAGVVGLAIARALALRGREVVVVEAAGAIGTETSSRHSEGRQRGEVADDNAASRVCR</sequence>
<evidence type="ECO:0000256" key="4">
    <source>
        <dbReference type="ARBA" id="ARBA00023002"/>
    </source>
</evidence>
<evidence type="ECO:0000256" key="5">
    <source>
        <dbReference type="ARBA" id="ARBA00036066"/>
    </source>
</evidence>
<comment type="similarity">
    <text evidence="6">Belongs to the L2HGDH family.</text>
</comment>
<evidence type="ECO:0000256" key="2">
    <source>
        <dbReference type="ARBA" id="ARBA00022630"/>
    </source>
</evidence>
<dbReference type="EMBL" id="PGGS01000096">
    <property type="protein sequence ID" value="PNH09310.1"/>
    <property type="molecule type" value="Genomic_DNA"/>
</dbReference>
<dbReference type="Proteomes" id="UP000236333">
    <property type="component" value="Unassembled WGS sequence"/>
</dbReference>
<evidence type="ECO:0000256" key="1">
    <source>
        <dbReference type="ARBA" id="ARBA00001974"/>
    </source>
</evidence>
<feature type="compositionally biased region" description="Basic and acidic residues" evidence="9">
    <location>
        <begin position="306"/>
        <end position="318"/>
    </location>
</feature>
<keyword evidence="12" id="KW-1185">Reference proteome</keyword>
<evidence type="ECO:0000256" key="9">
    <source>
        <dbReference type="SAM" id="MobiDB-lite"/>
    </source>
</evidence>
<evidence type="ECO:0000313" key="11">
    <source>
        <dbReference type="EMBL" id="PNH09310.1"/>
    </source>
</evidence>
<reference evidence="11 12" key="1">
    <citation type="journal article" date="2017" name="Mol. Biol. Evol.">
        <title>The 4-celled Tetrabaena socialis nuclear genome reveals the essential components for genetic control of cell number at the origin of multicellularity in the volvocine lineage.</title>
        <authorList>
            <person name="Featherston J."/>
            <person name="Arakaki Y."/>
            <person name="Hanschen E.R."/>
            <person name="Ferris P.J."/>
            <person name="Michod R.E."/>
            <person name="Olson B.J.S.C."/>
            <person name="Nozaki H."/>
            <person name="Durand P.M."/>
        </authorList>
    </citation>
    <scope>NUCLEOTIDE SEQUENCE [LARGE SCALE GENOMIC DNA]</scope>
    <source>
        <strain evidence="11 12">NIES-571</strain>
    </source>
</reference>
<feature type="region of interest" description="Disordered" evidence="9">
    <location>
        <begin position="304"/>
        <end position="329"/>
    </location>
</feature>
<evidence type="ECO:0000256" key="3">
    <source>
        <dbReference type="ARBA" id="ARBA00022827"/>
    </source>
</evidence>
<dbReference type="AlphaFoldDB" id="A0A2J8A9W7"/>
<evidence type="ECO:0000256" key="8">
    <source>
        <dbReference type="ARBA" id="ARBA00041137"/>
    </source>
</evidence>
<feature type="domain" description="FAD dependent oxidoreductase" evidence="10">
    <location>
        <begin position="269"/>
        <end position="310"/>
    </location>
</feature>
<comment type="catalytic activity">
    <reaction evidence="5">
        <text>(S)-2-hydroxyglutarate + A = 2-oxoglutarate + AH2</text>
        <dbReference type="Rhea" id="RHEA:21252"/>
        <dbReference type="ChEBI" id="CHEBI:13193"/>
        <dbReference type="ChEBI" id="CHEBI:16782"/>
        <dbReference type="ChEBI" id="CHEBI:16810"/>
        <dbReference type="ChEBI" id="CHEBI:17499"/>
        <dbReference type="EC" id="1.1.99.2"/>
    </reaction>
</comment>
<evidence type="ECO:0000259" key="10">
    <source>
        <dbReference type="Pfam" id="PF01266"/>
    </source>
</evidence>
<evidence type="ECO:0000256" key="7">
    <source>
        <dbReference type="ARBA" id="ARBA00038878"/>
    </source>
</evidence>
<dbReference type="InterPro" id="IPR006076">
    <property type="entry name" value="FAD-dep_OxRdtase"/>
</dbReference>
<keyword evidence="4" id="KW-0560">Oxidoreductase</keyword>
<evidence type="ECO:0000256" key="6">
    <source>
        <dbReference type="ARBA" id="ARBA00037941"/>
    </source>
</evidence>
<dbReference type="SUPFAM" id="SSF51905">
    <property type="entry name" value="FAD/NAD(P)-binding domain"/>
    <property type="match status" value="1"/>
</dbReference>
<dbReference type="PANTHER" id="PTHR43104">
    <property type="entry name" value="L-2-HYDROXYGLUTARATE DEHYDROGENASE, MITOCHONDRIAL"/>
    <property type="match status" value="1"/>
</dbReference>
<protein>
    <recommendedName>
        <fullName evidence="8">L-2-hydroxyglutarate dehydrogenase, mitochondrial</fullName>
        <ecNumber evidence="7">1.1.99.2</ecNumber>
    </recommendedName>
</protein>
<dbReference type="Pfam" id="PF01266">
    <property type="entry name" value="DAO"/>
    <property type="match status" value="1"/>
</dbReference>
<accession>A0A2J8A9W7</accession>
<dbReference type="EC" id="1.1.99.2" evidence="7"/>
<dbReference type="PANTHER" id="PTHR43104:SF4">
    <property type="entry name" value="L-2-HYDROXYGLUTARATE DEHYDROGENASE, MITOCHONDRIAL"/>
    <property type="match status" value="1"/>
</dbReference>
<evidence type="ECO:0000313" key="12">
    <source>
        <dbReference type="Proteomes" id="UP000236333"/>
    </source>
</evidence>
<keyword evidence="3" id="KW-0274">FAD</keyword>
<dbReference type="GO" id="GO:0047545">
    <property type="term" value="F:(S)-2-hydroxyglutarate dehydrogenase activity"/>
    <property type="evidence" value="ECO:0007669"/>
    <property type="project" value="UniProtKB-EC"/>
</dbReference>
<comment type="cofactor">
    <cofactor evidence="1">
        <name>FAD</name>
        <dbReference type="ChEBI" id="CHEBI:57692"/>
    </cofactor>
</comment>
<dbReference type="Gene3D" id="3.50.50.60">
    <property type="entry name" value="FAD/NAD(P)-binding domain"/>
    <property type="match status" value="1"/>
</dbReference>
<feature type="region of interest" description="Disordered" evidence="9">
    <location>
        <begin position="105"/>
        <end position="129"/>
    </location>
</feature>
<name>A0A2J8A9W7_9CHLO</name>
<comment type="caution">
    <text evidence="11">The sequence shown here is derived from an EMBL/GenBank/DDBJ whole genome shotgun (WGS) entry which is preliminary data.</text>
</comment>
<organism evidence="11 12">
    <name type="scientific">Tetrabaena socialis</name>
    <dbReference type="NCBI Taxonomy" id="47790"/>
    <lineage>
        <taxon>Eukaryota</taxon>
        <taxon>Viridiplantae</taxon>
        <taxon>Chlorophyta</taxon>
        <taxon>core chlorophytes</taxon>
        <taxon>Chlorophyceae</taxon>
        <taxon>CS clade</taxon>
        <taxon>Chlamydomonadales</taxon>
        <taxon>Tetrabaenaceae</taxon>
        <taxon>Tetrabaena</taxon>
    </lineage>
</organism>
<gene>
    <name evidence="11" type="ORF">TSOC_004076</name>
</gene>
<keyword evidence="2" id="KW-0285">Flavoprotein</keyword>
<dbReference type="InterPro" id="IPR036188">
    <property type="entry name" value="FAD/NAD-bd_sf"/>
</dbReference>
<proteinExistence type="inferred from homology"/>